<sequence>MEIHEHGVKSLSESGSCSESDSTARVESLRVLLCGSVLLVQEVVVAQQSEMTCISVLYLDSTLGNMNGASSTARKLECLLKMPMALCPIPEPPKDKQRQRTT</sequence>
<accession>Q3TH72</accession>
<reference evidence="1" key="3">
    <citation type="journal article" date="2000" name="Genome Res.">
        <title>RIKEN integrated sequence analysis (RISA) system--384-format sequencing pipeline with 384 multicapillary sequencer.</title>
        <authorList>
            <person name="Shibata K."/>
            <person name="Itoh M."/>
            <person name="Aizawa K."/>
            <person name="Nagaoka S."/>
            <person name="Sasaki N."/>
            <person name="Carninci P."/>
            <person name="Konno H."/>
            <person name="Akiyama J."/>
            <person name="Nishi K."/>
            <person name="Kitsunai T."/>
            <person name="Tashiro H."/>
            <person name="Itoh M."/>
            <person name="Sumi N."/>
            <person name="Ishii Y."/>
            <person name="Nakamura S."/>
            <person name="Hazama M."/>
            <person name="Nishine T."/>
            <person name="Harada A."/>
            <person name="Yamamoto R."/>
            <person name="Matsumoto H."/>
            <person name="Sakaguchi S."/>
            <person name="Ikegami T."/>
            <person name="Kashiwagi K."/>
            <person name="Fujiwake S."/>
            <person name="Inoue K."/>
            <person name="Togawa Y."/>
            <person name="Izawa M."/>
            <person name="Ohara E."/>
            <person name="Watahiki M."/>
            <person name="Yoneda Y."/>
            <person name="Ishikawa T."/>
            <person name="Ozawa K."/>
            <person name="Tanaka T."/>
            <person name="Matsuura S."/>
            <person name="Kawai J."/>
            <person name="Okazaki Y."/>
            <person name="Muramatsu M."/>
            <person name="Inoue Y."/>
            <person name="Kira A."/>
            <person name="Hayashizaki Y."/>
        </authorList>
    </citation>
    <scope>NUCLEOTIDE SEQUENCE</scope>
    <source>
        <strain evidence="1">C57BL/6J</strain>
        <tissue evidence="1">Kidney</tissue>
    </source>
</reference>
<evidence type="ECO:0000313" key="2">
    <source>
        <dbReference type="MGI" id="MGI:104736"/>
    </source>
</evidence>
<reference evidence="1" key="2">
    <citation type="journal article" date="2000" name="Genome Res.">
        <title>Normalization and subtraction of cap-trapper-selected cDNAs to prepare full-length cDNA libraries for rapid discovery of new genes.</title>
        <authorList>
            <person name="Carninci P."/>
            <person name="Shibata Y."/>
            <person name="Hayatsu N."/>
            <person name="Sugahara Y."/>
            <person name="Shibata K."/>
            <person name="Itoh M."/>
            <person name="Konno H."/>
            <person name="Okazaki Y."/>
            <person name="Muramatsu M."/>
            <person name="Hayashizaki Y."/>
        </authorList>
    </citation>
    <scope>NUCLEOTIDE SEQUENCE</scope>
    <source>
        <strain evidence="1">C57BL/6J</strain>
        <tissue evidence="1">Kidney</tissue>
    </source>
</reference>
<reference evidence="1" key="4">
    <citation type="journal article" date="2001" name="Nature">
        <title>Functional annotation of a full-length mouse cDNA collection.</title>
        <authorList>
            <consortium name="The RIKEN Genome Exploration Research Group Phase II Team and the FANTOM Consortium"/>
        </authorList>
    </citation>
    <scope>NUCLEOTIDE SEQUENCE</scope>
    <source>
        <strain evidence="1">C57BL/6J</strain>
        <tissue evidence="1">Kidney</tissue>
    </source>
</reference>
<protein>
    <submittedName>
        <fullName evidence="1">Uncharacterized protein</fullName>
    </submittedName>
</protein>
<dbReference type="AGR" id="MGI:104736"/>
<reference evidence="1" key="8">
    <citation type="journal article" date="2005" name="Science">
        <title>Antisense Transcription in the Mammalian Transcriptome.</title>
        <authorList>
            <consortium name="RIKEN Genome Exploration Research Group and Genome Science Group (Genome Network Project Core Group) and the FANTOM Consortium"/>
        </authorList>
    </citation>
    <scope>NUCLEOTIDE SEQUENCE</scope>
    <source>
        <strain evidence="1">C57BL/6J</strain>
        <tissue evidence="1">Kidney</tissue>
    </source>
</reference>
<dbReference type="AlphaFoldDB" id="Q3TH72"/>
<reference evidence="1" key="7">
    <citation type="journal article" date="2005" name="Science">
        <title>The Transcriptional Landscape of the Mammalian Genome.</title>
        <authorList>
            <consortium name="The FANTOM Consortium"/>
            <consortium name="Riken Genome Exploration Research Group and Genome Science Group (Genome Network Project Core Group)"/>
        </authorList>
    </citation>
    <scope>NUCLEOTIDE SEQUENCE</scope>
    <source>
        <strain evidence="1">C57BL/6J</strain>
        <tissue evidence="1">Kidney</tissue>
    </source>
</reference>
<reference evidence="1" key="1">
    <citation type="journal article" date="1999" name="Methods Enzymol.">
        <title>High-efficiency full-length cDNA cloning.</title>
        <authorList>
            <person name="Carninci P."/>
            <person name="Hayashizaki Y."/>
        </authorList>
    </citation>
    <scope>NUCLEOTIDE SEQUENCE</scope>
    <source>
        <strain evidence="1">C57BL/6J</strain>
        <tissue evidence="1">Kidney</tissue>
    </source>
</reference>
<evidence type="ECO:0000313" key="1">
    <source>
        <dbReference type="EMBL" id="BAE40326.1"/>
    </source>
</evidence>
<name>Q3TH72_MOUSE</name>
<reference evidence="1" key="6">
    <citation type="submission" date="2004-04" db="EMBL/GenBank/DDBJ databases">
        <authorList>
            <person name="Arakawa T."/>
            <person name="Carninci P."/>
            <person name="Fukuda S."/>
            <person name="Hashizume W."/>
            <person name="Hayashida K."/>
            <person name="Hori F."/>
            <person name="Iida J."/>
            <person name="Imamura K."/>
            <person name="Imotani K."/>
            <person name="Itoh M."/>
            <person name="Kanagawa S."/>
            <person name="Kawai J."/>
            <person name="Kojima M."/>
            <person name="Konno H."/>
            <person name="Murata M."/>
            <person name="Nakamura M."/>
            <person name="Ninomiya N."/>
            <person name="Nishiyori H."/>
            <person name="Nomura K."/>
            <person name="Ohno M."/>
            <person name="Sakazume N."/>
            <person name="Sano H."/>
            <person name="Sasaki D."/>
            <person name="Shibata K."/>
            <person name="Shiraki T."/>
            <person name="Tagami M."/>
            <person name="Tagami Y."/>
            <person name="Waki K."/>
            <person name="Watahiki A."/>
            <person name="Muramatsu M."/>
            <person name="Hayashizaki Y."/>
        </authorList>
    </citation>
    <scope>NUCLEOTIDE SEQUENCE</scope>
    <source>
        <strain evidence="1">C57BL/6J</strain>
        <tissue evidence="1">Kidney</tissue>
    </source>
</reference>
<gene>
    <name evidence="2" type="primary">Evi5</name>
</gene>
<reference evidence="1" key="5">
    <citation type="journal article" date="2002" name="Nature">
        <title>Analysis of the mouse transcriptome based on functional annotation of 60,770 full-length cDNAs.</title>
        <authorList>
            <consortium name="The FANTOM Consortium and the RIKEN Genome Exploration Research Group Phase I and II Team"/>
        </authorList>
    </citation>
    <scope>NUCLEOTIDE SEQUENCE</scope>
    <source>
        <strain evidence="1">C57BL/6J</strain>
        <tissue evidence="1">Kidney</tissue>
    </source>
</reference>
<proteinExistence type="evidence at transcript level"/>
<dbReference type="MGI" id="MGI:104736">
    <property type="gene designation" value="Evi5"/>
</dbReference>
<dbReference type="EMBL" id="AK168409">
    <property type="protein sequence ID" value="BAE40326.1"/>
    <property type="molecule type" value="mRNA"/>
</dbReference>
<organism evidence="1">
    <name type="scientific">Mus musculus</name>
    <name type="common">Mouse</name>
    <dbReference type="NCBI Taxonomy" id="10090"/>
    <lineage>
        <taxon>Eukaryota</taxon>
        <taxon>Metazoa</taxon>
        <taxon>Chordata</taxon>
        <taxon>Craniata</taxon>
        <taxon>Vertebrata</taxon>
        <taxon>Euteleostomi</taxon>
        <taxon>Mammalia</taxon>
        <taxon>Eutheria</taxon>
        <taxon>Euarchontoglires</taxon>
        <taxon>Glires</taxon>
        <taxon>Rodentia</taxon>
        <taxon>Myomorpha</taxon>
        <taxon>Muroidea</taxon>
        <taxon>Muridae</taxon>
        <taxon>Murinae</taxon>
        <taxon>Mus</taxon>
        <taxon>Mus</taxon>
    </lineage>
</organism>